<dbReference type="EMBL" id="KQ085929">
    <property type="protein sequence ID" value="KLO15436.1"/>
    <property type="molecule type" value="Genomic_DNA"/>
</dbReference>
<name>A0A0H2SEI3_9AGAM</name>
<dbReference type="AlphaFoldDB" id="A0A0H2SEI3"/>
<organism evidence="1 2">
    <name type="scientific">Schizopora paradoxa</name>
    <dbReference type="NCBI Taxonomy" id="27342"/>
    <lineage>
        <taxon>Eukaryota</taxon>
        <taxon>Fungi</taxon>
        <taxon>Dikarya</taxon>
        <taxon>Basidiomycota</taxon>
        <taxon>Agaricomycotina</taxon>
        <taxon>Agaricomycetes</taxon>
        <taxon>Hymenochaetales</taxon>
        <taxon>Schizoporaceae</taxon>
        <taxon>Schizopora</taxon>
    </lineage>
</organism>
<proteinExistence type="predicted"/>
<dbReference type="OrthoDB" id="2852593at2759"/>
<reference evidence="1 2" key="1">
    <citation type="submission" date="2015-04" db="EMBL/GenBank/DDBJ databases">
        <title>Complete genome sequence of Schizopora paradoxa KUC8140, a cosmopolitan wood degrader in East Asia.</title>
        <authorList>
            <consortium name="DOE Joint Genome Institute"/>
            <person name="Min B."/>
            <person name="Park H."/>
            <person name="Jang Y."/>
            <person name="Kim J.-J."/>
            <person name="Kim K.H."/>
            <person name="Pangilinan J."/>
            <person name="Lipzen A."/>
            <person name="Riley R."/>
            <person name="Grigoriev I.V."/>
            <person name="Spatafora J.W."/>
            <person name="Choi I.-G."/>
        </authorList>
    </citation>
    <scope>NUCLEOTIDE SEQUENCE [LARGE SCALE GENOMIC DNA]</scope>
    <source>
        <strain evidence="1 2">KUC8140</strain>
    </source>
</reference>
<dbReference type="Proteomes" id="UP000053477">
    <property type="component" value="Unassembled WGS sequence"/>
</dbReference>
<keyword evidence="2" id="KW-1185">Reference proteome</keyword>
<accession>A0A0H2SEI3</accession>
<dbReference type="InParanoid" id="A0A0H2SEI3"/>
<gene>
    <name evidence="1" type="ORF">SCHPADRAFT_995819</name>
</gene>
<evidence type="ECO:0000313" key="1">
    <source>
        <dbReference type="EMBL" id="KLO15436.1"/>
    </source>
</evidence>
<sequence>MKMVRDKSKSTTIWTCHQAIDTFCAQRTDELVKYLDSMFADMRNEMDNALGHSPFVDVHTDPSIENHRASMERTSMLMHINGLQLEVLRRTTQRKVDEKDELASAKCNLIARCNDICIPAPLPDLPNEILARIFEHLYWLESTVTPKPTSDPGSPSEGFSTLQRLLHDDGTTPEWRSFINRQIPCVVATSGIEEVKVIPRLRLRLGFSPKLLSLLDVVENPEDILESQSTTILFNMDEPSKGIEELEYIQSKMIRAIEDLAQRFGDKLANLDELDFLENSPSVAFTLADSWSSTQVEAISLKGIVLKLARIRLPSQFLIGLHTRGILSNITTLKTQMPIVEALEPMMHIESFFQALAVVSSSLTCLSVSAASSEYRLLPIKFLSTDNHISLPQLKKLYLYSFTEGCLLQLLGAMQCRSLSFLTFTEAAWGNSSDKGIKGSLSVSFLHDRFPNLASISVCLGVGLSKLLSDLMGPLQDGDWAFPLLESITLQNGFPLDLQACTPLLKALVGVVINRSRTSATKNIHTISLPDSENFGHSARYTDFGALRLFVTDFHHVSS</sequence>
<evidence type="ECO:0000313" key="2">
    <source>
        <dbReference type="Proteomes" id="UP000053477"/>
    </source>
</evidence>
<protein>
    <submittedName>
        <fullName evidence="1">Uncharacterized protein</fullName>
    </submittedName>
</protein>